<dbReference type="AlphaFoldDB" id="A0A080ZUB2"/>
<evidence type="ECO:0000313" key="1">
    <source>
        <dbReference type="EMBL" id="ETO70223.1"/>
    </source>
</evidence>
<name>A0A080ZUB2_PHYNI</name>
<protein>
    <submittedName>
        <fullName evidence="1">Uncharacterized protein</fullName>
    </submittedName>
</protein>
<dbReference type="EMBL" id="ANJA01002382">
    <property type="protein sequence ID" value="ETO70223.1"/>
    <property type="molecule type" value="Genomic_DNA"/>
</dbReference>
<evidence type="ECO:0000313" key="2">
    <source>
        <dbReference type="Proteomes" id="UP000028582"/>
    </source>
</evidence>
<sequence>MGQTVVKADGLTRTSTARYKRIELPEDYISMMRSARSAVVAVENTITTNTGRKLSAMVLEWWL</sequence>
<dbReference type="Proteomes" id="UP000028582">
    <property type="component" value="Unassembled WGS sequence"/>
</dbReference>
<comment type="caution">
    <text evidence="1">The sequence shown here is derived from an EMBL/GenBank/DDBJ whole genome shotgun (WGS) entry which is preliminary data.</text>
</comment>
<accession>A0A080ZUB2</accession>
<gene>
    <name evidence="1" type="ORF">F444_13268</name>
</gene>
<organism evidence="1 2">
    <name type="scientific">Phytophthora nicotianae P1976</name>
    <dbReference type="NCBI Taxonomy" id="1317066"/>
    <lineage>
        <taxon>Eukaryota</taxon>
        <taxon>Sar</taxon>
        <taxon>Stramenopiles</taxon>
        <taxon>Oomycota</taxon>
        <taxon>Peronosporomycetes</taxon>
        <taxon>Peronosporales</taxon>
        <taxon>Peronosporaceae</taxon>
        <taxon>Phytophthora</taxon>
    </lineage>
</organism>
<proteinExistence type="predicted"/>
<reference evidence="1 2" key="1">
    <citation type="submission" date="2013-11" db="EMBL/GenBank/DDBJ databases">
        <title>The Genome Sequence of Phytophthora parasitica P1976.</title>
        <authorList>
            <consortium name="The Broad Institute Genomics Platform"/>
            <person name="Russ C."/>
            <person name="Tyler B."/>
            <person name="Panabieres F."/>
            <person name="Shan W."/>
            <person name="Tripathy S."/>
            <person name="Grunwald N."/>
            <person name="Machado M."/>
            <person name="Johnson C.S."/>
            <person name="Walker B."/>
            <person name="Young S."/>
            <person name="Zeng Q."/>
            <person name="Gargeya S."/>
            <person name="Fitzgerald M."/>
            <person name="Haas B."/>
            <person name="Abouelleil A."/>
            <person name="Allen A.W."/>
            <person name="Alvarado L."/>
            <person name="Arachchi H.M."/>
            <person name="Berlin A.M."/>
            <person name="Chapman S.B."/>
            <person name="Gainer-Dewar J."/>
            <person name="Goldberg J."/>
            <person name="Griggs A."/>
            <person name="Gujja S."/>
            <person name="Hansen M."/>
            <person name="Howarth C."/>
            <person name="Imamovic A."/>
            <person name="Ireland A."/>
            <person name="Larimer J."/>
            <person name="McCowan C."/>
            <person name="Murphy C."/>
            <person name="Pearson M."/>
            <person name="Poon T.W."/>
            <person name="Priest M."/>
            <person name="Roberts A."/>
            <person name="Saif S."/>
            <person name="Shea T."/>
            <person name="Sisk P."/>
            <person name="Sykes S."/>
            <person name="Wortman J."/>
            <person name="Nusbaum C."/>
            <person name="Birren B."/>
        </authorList>
    </citation>
    <scope>NUCLEOTIDE SEQUENCE [LARGE SCALE GENOMIC DNA]</scope>
    <source>
        <strain evidence="1 2">P1976</strain>
    </source>
</reference>